<evidence type="ECO:0008006" key="4">
    <source>
        <dbReference type="Google" id="ProtNLM"/>
    </source>
</evidence>
<feature type="transmembrane region" description="Helical" evidence="1">
    <location>
        <begin position="255"/>
        <end position="278"/>
    </location>
</feature>
<comment type="caution">
    <text evidence="2">The sequence shown here is derived from an EMBL/GenBank/DDBJ whole genome shotgun (WGS) entry which is preliminary data.</text>
</comment>
<keyword evidence="3" id="KW-1185">Reference proteome</keyword>
<feature type="transmembrane region" description="Helical" evidence="1">
    <location>
        <begin position="201"/>
        <end position="223"/>
    </location>
</feature>
<feature type="transmembrane region" description="Helical" evidence="1">
    <location>
        <begin position="162"/>
        <end position="181"/>
    </location>
</feature>
<keyword evidence="1" id="KW-1133">Transmembrane helix</keyword>
<dbReference type="PANTHER" id="PTHR23360:SF29">
    <property type="entry name" value="G_PROTEIN_RECEP_F1_2 DOMAIN-CONTAINING PROTEIN"/>
    <property type="match status" value="1"/>
</dbReference>
<name>A0A016S7W3_9BILA</name>
<feature type="transmembrane region" description="Helical" evidence="1">
    <location>
        <begin position="45"/>
        <end position="64"/>
    </location>
</feature>
<dbReference type="PANTHER" id="PTHR23360">
    <property type="entry name" value="G-PROTEIN COUPLED RECEPTORS FAMILY 1 PROFILE DOMAIN-CONTAINING PROTEIN-RELATED"/>
    <property type="match status" value="1"/>
</dbReference>
<evidence type="ECO:0000313" key="2">
    <source>
        <dbReference type="EMBL" id="EYB86432.1"/>
    </source>
</evidence>
<dbReference type="Proteomes" id="UP000024635">
    <property type="component" value="Unassembled WGS sequence"/>
</dbReference>
<sequence length="372" mass="42244">MARTTLVNLFTMVLFRNTNMPQTNVEQTIVRKKSAFLELMGYHGINIKLGAFCALLTLILLYCLLTNKQFRKKRKLIITLAVADFLNCIGILLMGIDRFSLYESIVHTGHANSETSWSCAQHFWLLVKTAGDVWPPIVQCFMGTEQLLSVCGKWQSKRRADLLVVASFAFTVIVLTVGYMLAFSSRFDGNVKYYCGRKATFGMIFSGFVYAHNVVGYVSGVVLNSVALRQKESKANTFCVDSKDQDRQIQQIRSCLIVSSISTILVSIPNCLSLFSLLIASVRDSISKPAVWATCINSGVNLFVYIVLDRDFRQHVTFLWKREEYSAVCPQKEEEEHVHRLLNQYDSRTETFDSNLEERVLNLKRSLSSEFP</sequence>
<reference evidence="3" key="1">
    <citation type="journal article" date="2015" name="Nat. Genet.">
        <title>The genome and transcriptome of the zoonotic hookworm Ancylostoma ceylanicum identify infection-specific gene families.</title>
        <authorList>
            <person name="Schwarz E.M."/>
            <person name="Hu Y."/>
            <person name="Antoshechkin I."/>
            <person name="Miller M.M."/>
            <person name="Sternberg P.W."/>
            <person name="Aroian R.V."/>
        </authorList>
    </citation>
    <scope>NUCLEOTIDE SEQUENCE</scope>
    <source>
        <strain evidence="3">HY135</strain>
    </source>
</reference>
<organism evidence="2 3">
    <name type="scientific">Ancylostoma ceylanicum</name>
    <dbReference type="NCBI Taxonomy" id="53326"/>
    <lineage>
        <taxon>Eukaryota</taxon>
        <taxon>Metazoa</taxon>
        <taxon>Ecdysozoa</taxon>
        <taxon>Nematoda</taxon>
        <taxon>Chromadorea</taxon>
        <taxon>Rhabditida</taxon>
        <taxon>Rhabditina</taxon>
        <taxon>Rhabditomorpha</taxon>
        <taxon>Strongyloidea</taxon>
        <taxon>Ancylostomatidae</taxon>
        <taxon>Ancylostomatinae</taxon>
        <taxon>Ancylostoma</taxon>
    </lineage>
</organism>
<accession>A0A016S7W3</accession>
<keyword evidence="1" id="KW-0812">Transmembrane</keyword>
<dbReference type="EMBL" id="JARK01001615">
    <property type="protein sequence ID" value="EYB86432.1"/>
    <property type="molecule type" value="Genomic_DNA"/>
</dbReference>
<dbReference type="AlphaFoldDB" id="A0A016S7W3"/>
<dbReference type="Gene3D" id="1.20.1070.10">
    <property type="entry name" value="Rhodopsin 7-helix transmembrane proteins"/>
    <property type="match status" value="1"/>
</dbReference>
<keyword evidence="1" id="KW-0472">Membrane</keyword>
<dbReference type="OrthoDB" id="5876466at2759"/>
<feature type="transmembrane region" description="Helical" evidence="1">
    <location>
        <begin position="290"/>
        <end position="308"/>
    </location>
</feature>
<evidence type="ECO:0000256" key="1">
    <source>
        <dbReference type="SAM" id="Phobius"/>
    </source>
</evidence>
<evidence type="ECO:0000313" key="3">
    <source>
        <dbReference type="Proteomes" id="UP000024635"/>
    </source>
</evidence>
<gene>
    <name evidence="2" type="primary">Acey_s0279.g1205</name>
    <name evidence="2" type="ORF">Y032_0279g1205</name>
</gene>
<proteinExistence type="predicted"/>
<dbReference type="SUPFAM" id="SSF81321">
    <property type="entry name" value="Family A G protein-coupled receptor-like"/>
    <property type="match status" value="1"/>
</dbReference>
<protein>
    <recommendedName>
        <fullName evidence="4">G-protein coupled receptors family 1 profile domain-containing protein</fullName>
    </recommendedName>
</protein>
<dbReference type="InterPro" id="IPR047130">
    <property type="entry name" value="7TM_GPCR_Srsx_nematod"/>
</dbReference>